<dbReference type="Gene3D" id="3.30.2350.20">
    <property type="entry name" value="TruD, catalytic domain"/>
    <property type="match status" value="1"/>
</dbReference>
<evidence type="ECO:0000313" key="7">
    <source>
        <dbReference type="Proteomes" id="UP000055136"/>
    </source>
</evidence>
<gene>
    <name evidence="4" type="primary">truD</name>
    <name evidence="6" type="ORF">Tel_08170</name>
</gene>
<dbReference type="GO" id="GO:0031119">
    <property type="term" value="P:tRNA pseudouridine synthesis"/>
    <property type="evidence" value="ECO:0007669"/>
    <property type="project" value="UniProtKB-UniRule"/>
</dbReference>
<keyword evidence="3 4" id="KW-0413">Isomerase</keyword>
<evidence type="ECO:0000259" key="5">
    <source>
        <dbReference type="PROSITE" id="PS50984"/>
    </source>
</evidence>
<accession>A0A0S2TDG8</accession>
<reference evidence="6" key="1">
    <citation type="submission" date="2015-10" db="EMBL/GenBank/DDBJ databases">
        <title>Description of Candidatus Tenderia electrophaga gen. nov, sp. nov., an Uncultivated Electroautotroph from a Biocathode Enrichment.</title>
        <authorList>
            <person name="Eddie B.J."/>
            <person name="Malanoski A.P."/>
            <person name="Wang Z."/>
            <person name="Hall R.J."/>
            <person name="Oh S.D."/>
            <person name="Heiner C."/>
            <person name="Lin B."/>
            <person name="Strycharz-Glaven S.M."/>
        </authorList>
    </citation>
    <scope>NUCLEOTIDE SEQUENCE [LARGE SCALE GENOMIC DNA]</scope>
    <source>
        <strain evidence="6">NRL1</strain>
    </source>
</reference>
<dbReference type="EMBL" id="CP013099">
    <property type="protein sequence ID" value="ALP53133.1"/>
    <property type="molecule type" value="Genomic_DNA"/>
</dbReference>
<dbReference type="GO" id="GO:0005829">
    <property type="term" value="C:cytosol"/>
    <property type="evidence" value="ECO:0007669"/>
    <property type="project" value="TreeGrafter"/>
</dbReference>
<comment type="function">
    <text evidence="4">Responsible for synthesis of pseudouridine from uracil-13 in transfer RNAs.</text>
</comment>
<organism evidence="6 7">
    <name type="scientific">Candidatus Tenderia electrophaga</name>
    <dbReference type="NCBI Taxonomy" id="1748243"/>
    <lineage>
        <taxon>Bacteria</taxon>
        <taxon>Pseudomonadati</taxon>
        <taxon>Pseudomonadota</taxon>
        <taxon>Gammaproteobacteria</taxon>
        <taxon>Candidatus Tenderiales</taxon>
        <taxon>Candidatus Tenderiaceae</taxon>
        <taxon>Candidatus Tenderia</taxon>
    </lineage>
</organism>
<evidence type="ECO:0000256" key="1">
    <source>
        <dbReference type="ARBA" id="ARBA00007953"/>
    </source>
</evidence>
<sequence>MPTTITLAHALGQPTLKGTVRATPEDFQVDEVLGFDPDGSGEHACLHIRKRGANTADVAKQLARLAGVKHMDVSYAGLKDRHAVTTQWFSVYLGNTPEPDWSQLENESVKILTATRHRRKLRRGTLKGNRFKLWLRELQGDTADLGQRLQTIAATGVPNYFGEQRFGYDNLEKAGAMFAGRIKVKDRNKRSIYLSAARAAIFNHVLSQRVAAGTWNCGLNGDVMMLAGSHSIFPVEQVDEDIERRIKEQDIHPTGPLWGRGALPSGAEVNTLERTCGAAHAVFCEGLERAGMRQERRALRLPLGELEWRLDGRDLWLAFFLLSGSYATAVLRELVSA</sequence>
<dbReference type="PANTHER" id="PTHR47811">
    <property type="entry name" value="TRNA PSEUDOURIDINE SYNTHASE D"/>
    <property type="match status" value="1"/>
</dbReference>
<keyword evidence="7" id="KW-1185">Reference proteome</keyword>
<evidence type="ECO:0000313" key="6">
    <source>
        <dbReference type="EMBL" id="ALP53133.1"/>
    </source>
</evidence>
<dbReference type="AlphaFoldDB" id="A0A0S2TDG8"/>
<comment type="similarity">
    <text evidence="1 4">Belongs to the pseudouridine synthase TruD family.</text>
</comment>
<dbReference type="GO" id="GO:0003723">
    <property type="term" value="F:RNA binding"/>
    <property type="evidence" value="ECO:0007669"/>
    <property type="project" value="InterPro"/>
</dbReference>
<dbReference type="PROSITE" id="PS50984">
    <property type="entry name" value="TRUD"/>
    <property type="match status" value="1"/>
</dbReference>
<dbReference type="InterPro" id="IPR050170">
    <property type="entry name" value="TruD_pseudoU_synthase"/>
</dbReference>
<evidence type="ECO:0000256" key="4">
    <source>
        <dbReference type="HAMAP-Rule" id="MF_01082"/>
    </source>
</evidence>
<dbReference type="NCBIfam" id="NF002153">
    <property type="entry name" value="PRK00984.1-2"/>
    <property type="match status" value="1"/>
</dbReference>
<dbReference type="STRING" id="1748243.Tel_08170"/>
<evidence type="ECO:0000256" key="2">
    <source>
        <dbReference type="ARBA" id="ARBA00022694"/>
    </source>
</evidence>
<dbReference type="InterPro" id="IPR001656">
    <property type="entry name" value="PsdUridine_synth_TruD"/>
</dbReference>
<dbReference type="PANTHER" id="PTHR47811:SF1">
    <property type="entry name" value="TRNA PSEUDOURIDINE SYNTHASE D"/>
    <property type="match status" value="1"/>
</dbReference>
<dbReference type="InterPro" id="IPR020119">
    <property type="entry name" value="PsdUridine_synth_TruD_CS"/>
</dbReference>
<evidence type="ECO:0000256" key="3">
    <source>
        <dbReference type="ARBA" id="ARBA00023235"/>
    </source>
</evidence>
<dbReference type="InterPro" id="IPR020103">
    <property type="entry name" value="PsdUridine_synth_cat_dom_sf"/>
</dbReference>
<dbReference type="NCBIfam" id="TIGR00094">
    <property type="entry name" value="tRNA_TruD_broad"/>
    <property type="match status" value="1"/>
</dbReference>
<dbReference type="InterPro" id="IPR042214">
    <property type="entry name" value="TruD_catalytic"/>
</dbReference>
<dbReference type="InterPro" id="IPR043165">
    <property type="entry name" value="TruD_insert_sf"/>
</dbReference>
<dbReference type="PROSITE" id="PS01268">
    <property type="entry name" value="UPF0024"/>
    <property type="match status" value="1"/>
</dbReference>
<feature type="active site" description="Nucleophile" evidence="4">
    <location>
        <position position="80"/>
    </location>
</feature>
<dbReference type="HAMAP" id="MF_01082">
    <property type="entry name" value="TruD"/>
    <property type="match status" value="1"/>
</dbReference>
<dbReference type="SUPFAM" id="SSF55120">
    <property type="entry name" value="Pseudouridine synthase"/>
    <property type="match status" value="1"/>
</dbReference>
<keyword evidence="2 4" id="KW-0819">tRNA processing</keyword>
<dbReference type="Gene3D" id="3.30.2340.10">
    <property type="entry name" value="TruD, insertion domain"/>
    <property type="match status" value="1"/>
</dbReference>
<dbReference type="InterPro" id="IPR011760">
    <property type="entry name" value="PsdUridine_synth_TruD_insert"/>
</dbReference>
<dbReference type="KEGG" id="tee:Tel_08170"/>
<dbReference type="GO" id="GO:0160150">
    <property type="term" value="F:tRNA pseudouridine(13) synthase activity"/>
    <property type="evidence" value="ECO:0007669"/>
    <property type="project" value="UniProtKB-EC"/>
</dbReference>
<dbReference type="Pfam" id="PF01142">
    <property type="entry name" value="TruD"/>
    <property type="match status" value="2"/>
</dbReference>
<comment type="catalytic activity">
    <reaction evidence="4">
        <text>uridine(13) in tRNA = pseudouridine(13) in tRNA</text>
        <dbReference type="Rhea" id="RHEA:42540"/>
        <dbReference type="Rhea" id="RHEA-COMP:10105"/>
        <dbReference type="Rhea" id="RHEA-COMP:10106"/>
        <dbReference type="ChEBI" id="CHEBI:65314"/>
        <dbReference type="ChEBI" id="CHEBI:65315"/>
        <dbReference type="EC" id="5.4.99.27"/>
    </reaction>
</comment>
<feature type="domain" description="TRUD" evidence="5">
    <location>
        <begin position="156"/>
        <end position="301"/>
    </location>
</feature>
<dbReference type="CDD" id="cd02575">
    <property type="entry name" value="PseudoU_synth_EcTruD"/>
    <property type="match status" value="1"/>
</dbReference>
<name>A0A0S2TDG8_9GAMM</name>
<dbReference type="Proteomes" id="UP000055136">
    <property type="component" value="Chromosome"/>
</dbReference>
<proteinExistence type="inferred from homology"/>
<dbReference type="EC" id="5.4.99.27" evidence="4"/>
<protein>
    <recommendedName>
        <fullName evidence="4">tRNA pseudouridine synthase D</fullName>
        <ecNumber evidence="4">5.4.99.27</ecNumber>
    </recommendedName>
    <alternativeName>
        <fullName evidence="4">tRNA pseudouridine(13) synthase</fullName>
    </alternativeName>
    <alternativeName>
        <fullName evidence="4">tRNA pseudouridylate synthase D</fullName>
    </alternativeName>
    <alternativeName>
        <fullName evidence="4">tRNA-uridine isomerase D</fullName>
    </alternativeName>
</protein>